<dbReference type="PANTHER" id="PTHR43352:SF1">
    <property type="entry name" value="ANTHRANILATE--COA LIGASE"/>
    <property type="match status" value="1"/>
</dbReference>
<dbReference type="SUPFAM" id="SSF56801">
    <property type="entry name" value="Acetyl-CoA synthetase-like"/>
    <property type="match status" value="1"/>
</dbReference>
<proteinExistence type="predicted"/>
<keyword evidence="1" id="KW-0436">Ligase</keyword>
<gene>
    <name evidence="3" type="ORF">L7E55_15400</name>
</gene>
<organism evidence="3 4">
    <name type="scientific">Pelotomaculum isophthalicicum JI</name>
    <dbReference type="NCBI Taxonomy" id="947010"/>
    <lineage>
        <taxon>Bacteria</taxon>
        <taxon>Bacillati</taxon>
        <taxon>Bacillota</taxon>
        <taxon>Clostridia</taxon>
        <taxon>Eubacteriales</taxon>
        <taxon>Desulfotomaculaceae</taxon>
        <taxon>Pelotomaculum</taxon>
    </lineage>
</organism>
<evidence type="ECO:0000256" key="1">
    <source>
        <dbReference type="ARBA" id="ARBA00022598"/>
    </source>
</evidence>
<dbReference type="GO" id="GO:0044550">
    <property type="term" value="P:secondary metabolite biosynthetic process"/>
    <property type="evidence" value="ECO:0007669"/>
    <property type="project" value="TreeGrafter"/>
</dbReference>
<protein>
    <recommendedName>
        <fullName evidence="2">AMP-binding enzyme C-terminal domain-containing protein</fullName>
    </recommendedName>
</protein>
<dbReference type="EMBL" id="JAKOAV010000039">
    <property type="protein sequence ID" value="MDF9409717.1"/>
    <property type="molecule type" value="Genomic_DNA"/>
</dbReference>
<dbReference type="GO" id="GO:0016878">
    <property type="term" value="F:acid-thiol ligase activity"/>
    <property type="evidence" value="ECO:0007669"/>
    <property type="project" value="TreeGrafter"/>
</dbReference>
<dbReference type="Pfam" id="PF13193">
    <property type="entry name" value="AMP-binding_C"/>
    <property type="match status" value="1"/>
</dbReference>
<keyword evidence="4" id="KW-1185">Reference proteome</keyword>
<dbReference type="AlphaFoldDB" id="A0A9X4JWM8"/>
<dbReference type="Proteomes" id="UP001154312">
    <property type="component" value="Unassembled WGS sequence"/>
</dbReference>
<dbReference type="PANTHER" id="PTHR43352">
    <property type="entry name" value="ACETYL-COA SYNTHETASE"/>
    <property type="match status" value="1"/>
</dbReference>
<dbReference type="InterPro" id="IPR025110">
    <property type="entry name" value="AMP-bd_C"/>
</dbReference>
<dbReference type="InterPro" id="IPR045851">
    <property type="entry name" value="AMP-bd_C_sf"/>
</dbReference>
<evidence type="ECO:0000313" key="4">
    <source>
        <dbReference type="Proteomes" id="UP001154312"/>
    </source>
</evidence>
<comment type="caution">
    <text evidence="3">The sequence shown here is derived from an EMBL/GenBank/DDBJ whole genome shotgun (WGS) entry which is preliminary data.</text>
</comment>
<name>A0A9X4JWM8_9FIRM</name>
<evidence type="ECO:0000313" key="3">
    <source>
        <dbReference type="EMBL" id="MDF9409717.1"/>
    </source>
</evidence>
<dbReference type="Gene3D" id="3.30.300.30">
    <property type="match status" value="1"/>
</dbReference>
<sequence>MIKAGGIWVSPVEVEATLMLHPAVLECGVVGAPDDDGLIKPKAYVVFKEGVTVNEELMTDVKLFVKKTIAPYKFPRWIEQIDELPKTATGKIQRYKLRQIAEAKK</sequence>
<accession>A0A9X4JWM8</accession>
<evidence type="ECO:0000259" key="2">
    <source>
        <dbReference type="Pfam" id="PF13193"/>
    </source>
</evidence>
<reference evidence="3" key="1">
    <citation type="submission" date="2022-02" db="EMBL/GenBank/DDBJ databases">
        <authorList>
            <person name="Leng L."/>
        </authorList>
    </citation>
    <scope>NUCLEOTIDE SEQUENCE</scope>
    <source>
        <strain evidence="3">JI</strain>
    </source>
</reference>
<dbReference type="RefSeq" id="WP_277445224.1">
    <property type="nucleotide sequence ID" value="NZ_JAKOAV010000039.1"/>
</dbReference>
<feature type="domain" description="AMP-binding enzyme C-terminal" evidence="2">
    <location>
        <begin position="13"/>
        <end position="91"/>
    </location>
</feature>